<accession>A0ABN1AJI7</accession>
<comment type="subcellular location">
    <subcellularLocation>
        <location evidence="2">Endomembrane system</location>
        <topology evidence="2">Multi-pass membrane protein</topology>
    </subcellularLocation>
</comment>
<evidence type="ECO:0000256" key="8">
    <source>
        <dbReference type="SAM" id="Phobius"/>
    </source>
</evidence>
<keyword evidence="11" id="KW-1185">Reference proteome</keyword>
<feature type="transmembrane region" description="Helical" evidence="8">
    <location>
        <begin position="253"/>
        <end position="275"/>
    </location>
</feature>
<feature type="transmembrane region" description="Helical" evidence="8">
    <location>
        <begin position="387"/>
        <end position="406"/>
    </location>
</feature>
<comment type="cofactor">
    <cofactor evidence="1">
        <name>Zn(2+)</name>
        <dbReference type="ChEBI" id="CHEBI:29105"/>
    </cofactor>
</comment>
<dbReference type="Gene3D" id="2.40.50.100">
    <property type="match status" value="1"/>
</dbReference>
<feature type="transmembrane region" description="Helical" evidence="8">
    <location>
        <begin position="281"/>
        <end position="302"/>
    </location>
</feature>
<evidence type="ECO:0000256" key="1">
    <source>
        <dbReference type="ARBA" id="ARBA00001947"/>
    </source>
</evidence>
<evidence type="ECO:0000259" key="9">
    <source>
        <dbReference type="Pfam" id="PF02163"/>
    </source>
</evidence>
<feature type="domain" description="Peptidase M50" evidence="9">
    <location>
        <begin position="198"/>
        <end position="292"/>
    </location>
</feature>
<dbReference type="Proteomes" id="UP001500713">
    <property type="component" value="Unassembled WGS sequence"/>
</dbReference>
<keyword evidence="4 8" id="KW-0812">Transmembrane</keyword>
<evidence type="ECO:0000256" key="6">
    <source>
        <dbReference type="ARBA" id="ARBA00023136"/>
    </source>
</evidence>
<evidence type="ECO:0000256" key="7">
    <source>
        <dbReference type="SAM" id="Coils"/>
    </source>
</evidence>
<evidence type="ECO:0000313" key="11">
    <source>
        <dbReference type="Proteomes" id="UP001500713"/>
    </source>
</evidence>
<evidence type="ECO:0000256" key="4">
    <source>
        <dbReference type="ARBA" id="ARBA00022692"/>
    </source>
</evidence>
<feature type="transmembrane region" description="Helical" evidence="8">
    <location>
        <begin position="226"/>
        <end position="246"/>
    </location>
</feature>
<evidence type="ECO:0000256" key="5">
    <source>
        <dbReference type="ARBA" id="ARBA00022989"/>
    </source>
</evidence>
<keyword evidence="6 8" id="KW-0472">Membrane</keyword>
<feature type="transmembrane region" description="Helical" evidence="8">
    <location>
        <begin position="153"/>
        <end position="173"/>
    </location>
</feature>
<organism evidence="10 11">
    <name type="scientific">Parasphingorhabdus litoris</name>
    <dbReference type="NCBI Taxonomy" id="394733"/>
    <lineage>
        <taxon>Bacteria</taxon>
        <taxon>Pseudomonadati</taxon>
        <taxon>Pseudomonadota</taxon>
        <taxon>Alphaproteobacteria</taxon>
        <taxon>Sphingomonadales</taxon>
        <taxon>Sphingomonadaceae</taxon>
        <taxon>Parasphingorhabdus</taxon>
    </lineage>
</organism>
<evidence type="ECO:0000256" key="3">
    <source>
        <dbReference type="ARBA" id="ARBA00007931"/>
    </source>
</evidence>
<dbReference type="SUPFAM" id="SSF111369">
    <property type="entry name" value="HlyD-like secretion proteins"/>
    <property type="match status" value="1"/>
</dbReference>
<keyword evidence="5 8" id="KW-1133">Transmembrane helix</keyword>
<dbReference type="EMBL" id="BAAAEM010000002">
    <property type="protein sequence ID" value="GAA0477619.1"/>
    <property type="molecule type" value="Genomic_DNA"/>
</dbReference>
<keyword evidence="7" id="KW-0175">Coiled coil</keyword>
<proteinExistence type="inferred from homology"/>
<dbReference type="Pfam" id="PF02163">
    <property type="entry name" value="Peptidase_M50"/>
    <property type="match status" value="1"/>
</dbReference>
<comment type="similarity">
    <text evidence="3">Belongs to the peptidase M50B family.</text>
</comment>
<dbReference type="PANTHER" id="PTHR13325:SF3">
    <property type="entry name" value="MEMBRANE-BOUND TRANSCRIPTION FACTOR SITE-2 PROTEASE"/>
    <property type="match status" value="1"/>
</dbReference>
<dbReference type="RefSeq" id="WP_229954733.1">
    <property type="nucleotide sequence ID" value="NZ_BAAAEM010000002.1"/>
</dbReference>
<name>A0ABN1AJI7_9SPHN</name>
<feature type="coiled-coil region" evidence="7">
    <location>
        <begin position="525"/>
        <end position="552"/>
    </location>
</feature>
<evidence type="ECO:0000256" key="2">
    <source>
        <dbReference type="ARBA" id="ARBA00004127"/>
    </source>
</evidence>
<feature type="transmembrane region" description="Helical" evidence="8">
    <location>
        <begin position="185"/>
        <end position="206"/>
    </location>
</feature>
<reference evidence="10 11" key="1">
    <citation type="journal article" date="2019" name="Int. J. Syst. Evol. Microbiol.">
        <title>The Global Catalogue of Microorganisms (GCM) 10K type strain sequencing project: providing services to taxonomists for standard genome sequencing and annotation.</title>
        <authorList>
            <consortium name="The Broad Institute Genomics Platform"/>
            <consortium name="The Broad Institute Genome Sequencing Center for Infectious Disease"/>
            <person name="Wu L."/>
            <person name="Ma J."/>
        </authorList>
    </citation>
    <scope>NUCLEOTIDE SEQUENCE [LARGE SCALE GENOMIC DNA]</scope>
    <source>
        <strain evidence="10 11">JCM 14162</strain>
    </source>
</reference>
<comment type="caution">
    <text evidence="10">The sequence shown here is derived from an EMBL/GenBank/DDBJ whole genome shotgun (WGS) entry which is preliminary data.</text>
</comment>
<dbReference type="InterPro" id="IPR008915">
    <property type="entry name" value="Peptidase_M50"/>
</dbReference>
<dbReference type="InterPro" id="IPR001193">
    <property type="entry name" value="MBTPS2"/>
</dbReference>
<sequence>MTAAVPVEPERPLLPPLRQELRIEPGAALVTGAPSWTLFDPVRHLFFQLGRIEYRILSRWASGDLAKVNDDLVAEGLDEEEINNAFGQVVDFSLTNSLTVTPMGDTVASFTEQRETAKKAWWKWMLDNYLFIRIPIVKPAAFLERTIDKVAPLWSYPALTFFALLALTGLFLVSRQWDSFLASFLYFFSWQGLIAYGIGLFVIKILHELGHAYTATRFGCRVPSMGVSFLVMMPVLYTDTSGAWRLTSRKQRLMIDCAGVTVELMIAGLATMAWVLLPDGMLRSVAFILATTSWVMSLAINLNPFMRFDGYYVLSDWLGVPNLQPRAFALGRWRLREMLFALGDEAPEQVPDRLRRGMIVYAWMTWVYRLFLFIGIALLVYTLFFKLLGVILFVVEIAVFIARPVLSEFKVWASMKDRILATSRTRLLLIGSGIALLLCLLPLDRHISAPAVLTPIGASPIVAGDPGKVEKLFVENGQRVAAGAPLVQLSAPELEQSIAATKVRIANLQLQFGRGAADEIDLSNRMVLERELKQEQDQLAGLELRSERLILRAPIAGIVTDLSPDIHSGRWLGGAEPIAYIVTSDDYDIQAYVSEDDIWRISKDARGRFVPDDPVQASRAAMLVEKSTNAVERIDQPILASVNGGPIASDKDENVLRPRAALYRVRLIASKKVYKDGEALQLTPGSVEIAATGRSVAGGLLDKVTRLFRSEASLTN</sequence>
<feature type="transmembrane region" description="Helical" evidence="8">
    <location>
        <begin position="427"/>
        <end position="443"/>
    </location>
</feature>
<evidence type="ECO:0000313" key="10">
    <source>
        <dbReference type="EMBL" id="GAA0477619.1"/>
    </source>
</evidence>
<gene>
    <name evidence="10" type="ORF">GCM10009096_19400</name>
</gene>
<dbReference type="PANTHER" id="PTHR13325">
    <property type="entry name" value="PROTEASE M50 MEMBRANE-BOUND TRANSCRIPTION FACTOR SITE 2 PROTEASE"/>
    <property type="match status" value="1"/>
</dbReference>
<protein>
    <recommendedName>
        <fullName evidence="9">Peptidase M50 domain-containing protein</fullName>
    </recommendedName>
</protein>
<feature type="transmembrane region" description="Helical" evidence="8">
    <location>
        <begin position="359"/>
        <end position="381"/>
    </location>
</feature>